<feature type="domain" description="WRKY19-like zinc finger" evidence="2">
    <location>
        <begin position="117"/>
        <end position="138"/>
    </location>
</feature>
<dbReference type="Pfam" id="PF24906">
    <property type="entry name" value="Zf_WRKY19"/>
    <property type="match status" value="1"/>
</dbReference>
<reference evidence="3" key="1">
    <citation type="submission" date="2023-06" db="EMBL/GenBank/DDBJ databases">
        <title>Survivors Of The Sea: Transcriptome response of Skeletonema marinoi to long-term dormancy.</title>
        <authorList>
            <person name="Pinder M.I.M."/>
            <person name="Kourtchenko O."/>
            <person name="Robertson E.K."/>
            <person name="Larsson T."/>
            <person name="Maumus F."/>
            <person name="Osuna-Cruz C.M."/>
            <person name="Vancaester E."/>
            <person name="Stenow R."/>
            <person name="Vandepoele K."/>
            <person name="Ploug H."/>
            <person name="Bruchert V."/>
            <person name="Godhe A."/>
            <person name="Topel M."/>
        </authorList>
    </citation>
    <scope>NUCLEOTIDE SEQUENCE</scope>
    <source>
        <strain evidence="3">R05AC</strain>
    </source>
</reference>
<dbReference type="AlphaFoldDB" id="A0AAD9DEQ0"/>
<evidence type="ECO:0000313" key="3">
    <source>
        <dbReference type="EMBL" id="KAK1743025.1"/>
    </source>
</evidence>
<proteinExistence type="predicted"/>
<feature type="region of interest" description="Disordered" evidence="1">
    <location>
        <begin position="89"/>
        <end position="111"/>
    </location>
</feature>
<dbReference type="PANTHER" id="PTHR31827">
    <property type="entry name" value="EMB|CAB89363.1"/>
    <property type="match status" value="1"/>
</dbReference>
<protein>
    <recommendedName>
        <fullName evidence="2">WRKY19-like zinc finger domain-containing protein</fullName>
    </recommendedName>
</protein>
<name>A0AAD9DEQ0_9STRA</name>
<sequence>MTELNSNTADTAVICEWPSNLAAQDWETGATKADVAAIGGGKKSAIICGTVKTKYEDDGKENIFSQMHMTESCVTAKCSDKTPILSERSANVTTGGKSQRSRSNDGKDEDKLKKRSKKCSYEGCDKYVRKGGVCWGHGAKYTTKRCSYEGCDKFAKKGGVCHNHGAERKKCVYEGCDKYARKRGTCRKHGANRLNPGKQVSTAASLLVNLSRNV</sequence>
<evidence type="ECO:0000256" key="1">
    <source>
        <dbReference type="SAM" id="MobiDB-lite"/>
    </source>
</evidence>
<dbReference type="EMBL" id="JATAAI010000010">
    <property type="protein sequence ID" value="KAK1743025.1"/>
    <property type="molecule type" value="Genomic_DNA"/>
</dbReference>
<organism evidence="3 4">
    <name type="scientific">Skeletonema marinoi</name>
    <dbReference type="NCBI Taxonomy" id="267567"/>
    <lineage>
        <taxon>Eukaryota</taxon>
        <taxon>Sar</taxon>
        <taxon>Stramenopiles</taxon>
        <taxon>Ochrophyta</taxon>
        <taxon>Bacillariophyta</taxon>
        <taxon>Coscinodiscophyceae</taxon>
        <taxon>Thalassiosirophycidae</taxon>
        <taxon>Thalassiosirales</taxon>
        <taxon>Skeletonemataceae</taxon>
        <taxon>Skeletonema</taxon>
        <taxon>Skeletonema marinoi-dohrnii complex</taxon>
    </lineage>
</organism>
<keyword evidence="4" id="KW-1185">Reference proteome</keyword>
<dbReference type="Proteomes" id="UP001224775">
    <property type="component" value="Unassembled WGS sequence"/>
</dbReference>
<feature type="compositionally biased region" description="Basic and acidic residues" evidence="1">
    <location>
        <begin position="102"/>
        <end position="111"/>
    </location>
</feature>
<evidence type="ECO:0000259" key="2">
    <source>
        <dbReference type="Pfam" id="PF24906"/>
    </source>
</evidence>
<dbReference type="InterPro" id="IPR056866">
    <property type="entry name" value="Znf_WRKY19"/>
</dbReference>
<feature type="compositionally biased region" description="Polar residues" evidence="1">
    <location>
        <begin position="89"/>
        <end position="98"/>
    </location>
</feature>
<evidence type="ECO:0000313" key="4">
    <source>
        <dbReference type="Proteomes" id="UP001224775"/>
    </source>
</evidence>
<accession>A0AAD9DEQ0</accession>
<dbReference type="PANTHER" id="PTHR31827:SF1">
    <property type="entry name" value="EMB|CAB89363.1"/>
    <property type="match status" value="1"/>
</dbReference>
<gene>
    <name evidence="3" type="ORF">QTG54_006622</name>
</gene>
<comment type="caution">
    <text evidence="3">The sequence shown here is derived from an EMBL/GenBank/DDBJ whole genome shotgun (WGS) entry which is preliminary data.</text>
</comment>